<dbReference type="Gene3D" id="3.40.1580.10">
    <property type="entry name" value="SMI1/KNR4-like"/>
    <property type="match status" value="1"/>
</dbReference>
<comment type="caution">
    <text evidence="1">The sequence shown here is derived from an EMBL/GenBank/DDBJ whole genome shotgun (WGS) entry which is preliminary data.</text>
</comment>
<evidence type="ECO:0000313" key="1">
    <source>
        <dbReference type="EMBL" id="GEM37257.1"/>
    </source>
</evidence>
<dbReference type="EMBL" id="BJXA01000008">
    <property type="protein sequence ID" value="GEM37257.1"/>
    <property type="molecule type" value="Genomic_DNA"/>
</dbReference>
<keyword evidence="2" id="KW-1185">Reference proteome</keyword>
<sequence length="158" mass="17012">MLASEAVLVLCRDLVGSGLATVDEITGCTADEVAEVVSSAPDGFPIPDEYLAFLEILGRGAGGFFVGTDLFFPSLLAANEAAADVSSGPGETLSLQNRFFIGHHQGYKVYYFDPGSEAVYAYQEGCPENQRLANSFLCFLRQAFEFQKHGNPDGTERL</sequence>
<dbReference type="SUPFAM" id="SSF160631">
    <property type="entry name" value="SMI1/KNR4-like"/>
    <property type="match status" value="1"/>
</dbReference>
<evidence type="ECO:0000313" key="2">
    <source>
        <dbReference type="Proteomes" id="UP000321424"/>
    </source>
</evidence>
<accession>A0A511MAP0</accession>
<name>A0A511MAP0_9NOCA</name>
<proteinExistence type="predicted"/>
<organism evidence="1 2">
    <name type="scientific">Nocardia ninae NBRC 108245</name>
    <dbReference type="NCBI Taxonomy" id="1210091"/>
    <lineage>
        <taxon>Bacteria</taxon>
        <taxon>Bacillati</taxon>
        <taxon>Actinomycetota</taxon>
        <taxon>Actinomycetes</taxon>
        <taxon>Mycobacteriales</taxon>
        <taxon>Nocardiaceae</taxon>
        <taxon>Nocardia</taxon>
    </lineage>
</organism>
<dbReference type="InterPro" id="IPR037883">
    <property type="entry name" value="Knr4/Smi1-like_sf"/>
</dbReference>
<dbReference type="AlphaFoldDB" id="A0A511MAP0"/>
<protein>
    <recommendedName>
        <fullName evidence="3">Knr4/Smi1-like domain-containing protein</fullName>
    </recommendedName>
</protein>
<dbReference type="Proteomes" id="UP000321424">
    <property type="component" value="Unassembled WGS sequence"/>
</dbReference>
<evidence type="ECO:0008006" key="3">
    <source>
        <dbReference type="Google" id="ProtNLM"/>
    </source>
</evidence>
<gene>
    <name evidence="1" type="ORF">NN4_17760</name>
</gene>
<reference evidence="1 2" key="1">
    <citation type="submission" date="2019-07" db="EMBL/GenBank/DDBJ databases">
        <title>Whole genome shotgun sequence of Nocardia ninae NBRC 108245.</title>
        <authorList>
            <person name="Hosoyama A."/>
            <person name="Uohara A."/>
            <person name="Ohji S."/>
            <person name="Ichikawa N."/>
        </authorList>
    </citation>
    <scope>NUCLEOTIDE SEQUENCE [LARGE SCALE GENOMIC DNA]</scope>
    <source>
        <strain evidence="1 2">NBRC 108245</strain>
    </source>
</reference>